<name>A0A699GWY8_TANCI</name>
<feature type="region of interest" description="Disordered" evidence="1">
    <location>
        <begin position="320"/>
        <end position="371"/>
    </location>
</feature>
<reference evidence="3" key="1">
    <citation type="journal article" date="2019" name="Sci. Rep.">
        <title>Draft genome of Tanacetum cinerariifolium, the natural source of mosquito coil.</title>
        <authorList>
            <person name="Yamashiro T."/>
            <person name="Shiraishi A."/>
            <person name="Satake H."/>
            <person name="Nakayama K."/>
        </authorList>
    </citation>
    <scope>NUCLEOTIDE SEQUENCE</scope>
</reference>
<comment type="caution">
    <text evidence="3">The sequence shown here is derived from an EMBL/GenBank/DDBJ whole genome shotgun (WGS) entry which is preliminary data.</text>
</comment>
<feature type="compositionally biased region" description="Low complexity" evidence="1">
    <location>
        <begin position="325"/>
        <end position="336"/>
    </location>
</feature>
<organism evidence="3">
    <name type="scientific">Tanacetum cinerariifolium</name>
    <name type="common">Dalmatian daisy</name>
    <name type="synonym">Chrysanthemum cinerariifolium</name>
    <dbReference type="NCBI Taxonomy" id="118510"/>
    <lineage>
        <taxon>Eukaryota</taxon>
        <taxon>Viridiplantae</taxon>
        <taxon>Streptophyta</taxon>
        <taxon>Embryophyta</taxon>
        <taxon>Tracheophyta</taxon>
        <taxon>Spermatophyta</taxon>
        <taxon>Magnoliopsida</taxon>
        <taxon>eudicotyledons</taxon>
        <taxon>Gunneridae</taxon>
        <taxon>Pentapetalae</taxon>
        <taxon>asterids</taxon>
        <taxon>campanulids</taxon>
        <taxon>Asterales</taxon>
        <taxon>Asteraceae</taxon>
        <taxon>Asteroideae</taxon>
        <taxon>Anthemideae</taxon>
        <taxon>Anthemidinae</taxon>
        <taxon>Tanacetum</taxon>
    </lineage>
</organism>
<evidence type="ECO:0000256" key="1">
    <source>
        <dbReference type="SAM" id="MobiDB-lite"/>
    </source>
</evidence>
<dbReference type="Pfam" id="PF26130">
    <property type="entry name" value="PB1-like"/>
    <property type="match status" value="1"/>
</dbReference>
<feature type="compositionally biased region" description="Low complexity" evidence="1">
    <location>
        <begin position="343"/>
        <end position="352"/>
    </location>
</feature>
<protein>
    <recommendedName>
        <fullName evidence="2">PB1-like domain-containing protein</fullName>
    </recommendedName>
</protein>
<feature type="compositionally biased region" description="Polar residues" evidence="1">
    <location>
        <begin position="360"/>
        <end position="370"/>
    </location>
</feature>
<dbReference type="EMBL" id="BKCJ010047605">
    <property type="protein sequence ID" value="GEW16678.1"/>
    <property type="molecule type" value="Genomic_DNA"/>
</dbReference>
<evidence type="ECO:0000313" key="3">
    <source>
        <dbReference type="EMBL" id="GEW16678.1"/>
    </source>
</evidence>
<dbReference type="AlphaFoldDB" id="A0A699GWY8"/>
<evidence type="ECO:0000259" key="2">
    <source>
        <dbReference type="Pfam" id="PF26130"/>
    </source>
</evidence>
<dbReference type="InterPro" id="IPR058594">
    <property type="entry name" value="PB1-like_dom_pln"/>
</dbReference>
<accession>A0A699GWY8</accession>
<proteinExistence type="predicted"/>
<sequence>MYVSGRVDIFDMVDIDLFTVVALNKMVLKLGYTSKSEPMFYNYLKPLTSLDEGLYALACEEDVRCLGTFIRIFKLIEVYIEHDVIVLDSYLRAPRFRATLEEITDEASSIATNRNEKMLLLTCHESSETTKEPVCESVTPSSLPQHDSSTPYKDSVCKSITPRCMPDCILSPPADESVITYTHIVSQQVTASQVIDDMMRQLSFDEIELDGEAGFTDVARGGVDSLGLSHDESFGVDDMELILNKPVNLNVSQAETQSKLPLSEEPDVGRTHMDLPFVNIGITNLVPDDVLEGEDMDVINSNGFDSDPGNDEEKNYKKRRLAKLGTEIEGTGPTGPNHRMEIGPSGSSGPTTRSKKKKNTGANDDSQASPSFLDAHDKEDLCLWVLEIKHYTYNFLFEKIFKQVRINPDIPVEAVQDQLQRELKVQISMSKAFKAKAKVKREIRGDHVFAVFYD</sequence>
<gene>
    <name evidence="3" type="ORF">Tci_188654</name>
</gene>
<feature type="domain" description="PB1-like" evidence="2">
    <location>
        <begin position="2"/>
        <end position="82"/>
    </location>
</feature>